<keyword evidence="1" id="KW-0805">Transcription regulation</keyword>
<reference evidence="6 7" key="1">
    <citation type="submission" date="2016-10" db="EMBL/GenBank/DDBJ databases">
        <authorList>
            <person name="de Groot N.N."/>
        </authorList>
    </citation>
    <scope>NUCLEOTIDE SEQUENCE [LARGE SCALE GENOMIC DNA]</scope>
    <source>
        <strain evidence="6 7">DSM 11457</strain>
    </source>
</reference>
<evidence type="ECO:0000259" key="5">
    <source>
        <dbReference type="PROSITE" id="PS50956"/>
    </source>
</evidence>
<dbReference type="Pfam" id="PF13404">
    <property type="entry name" value="HTH_AsnC-type"/>
    <property type="match status" value="1"/>
</dbReference>
<dbReference type="GO" id="GO:0043200">
    <property type="term" value="P:response to amino acid"/>
    <property type="evidence" value="ECO:0007669"/>
    <property type="project" value="TreeGrafter"/>
</dbReference>
<dbReference type="SUPFAM" id="SSF54909">
    <property type="entry name" value="Dimeric alpha+beta barrel"/>
    <property type="match status" value="1"/>
</dbReference>
<accession>A0A1H8IF59</accession>
<dbReference type="SUPFAM" id="SSF46785">
    <property type="entry name" value="Winged helix' DNA-binding domain"/>
    <property type="match status" value="1"/>
</dbReference>
<dbReference type="EMBL" id="FOBO01000023">
    <property type="protein sequence ID" value="SEN66905.1"/>
    <property type="molecule type" value="Genomic_DNA"/>
</dbReference>
<dbReference type="InterPro" id="IPR019888">
    <property type="entry name" value="Tscrpt_reg_AsnC-like"/>
</dbReference>
<protein>
    <submittedName>
        <fullName evidence="6">Lrp/AsnC family transcriptional regulator, regulator for asnA, asnC and gidA</fullName>
    </submittedName>
</protein>
<evidence type="ECO:0000256" key="4">
    <source>
        <dbReference type="SAM" id="MobiDB-lite"/>
    </source>
</evidence>
<feature type="compositionally biased region" description="Polar residues" evidence="4">
    <location>
        <begin position="182"/>
        <end position="191"/>
    </location>
</feature>
<dbReference type="AlphaFoldDB" id="A0A1H8IF59"/>
<dbReference type="SMART" id="SM00344">
    <property type="entry name" value="HTH_ASNC"/>
    <property type="match status" value="1"/>
</dbReference>
<dbReference type="RefSeq" id="WP_244888580.1">
    <property type="nucleotide sequence ID" value="NZ_FOBO01000023.1"/>
</dbReference>
<feature type="region of interest" description="Disordered" evidence="4">
    <location>
        <begin position="172"/>
        <end position="191"/>
    </location>
</feature>
<evidence type="ECO:0000256" key="1">
    <source>
        <dbReference type="ARBA" id="ARBA00023015"/>
    </source>
</evidence>
<gene>
    <name evidence="6" type="ORF">SAMN04488077_12338</name>
</gene>
<name>A0A1H8IF59_9RHOB</name>
<evidence type="ECO:0000313" key="6">
    <source>
        <dbReference type="EMBL" id="SEN66905.1"/>
    </source>
</evidence>
<dbReference type="PRINTS" id="PR00033">
    <property type="entry name" value="HTHASNC"/>
</dbReference>
<feature type="domain" description="HTH asnC-type" evidence="5">
    <location>
        <begin position="29"/>
        <end position="84"/>
    </location>
</feature>
<dbReference type="Gene3D" id="3.30.70.920">
    <property type="match status" value="1"/>
</dbReference>
<evidence type="ECO:0000256" key="3">
    <source>
        <dbReference type="ARBA" id="ARBA00023163"/>
    </source>
</evidence>
<evidence type="ECO:0000256" key="2">
    <source>
        <dbReference type="ARBA" id="ARBA00023125"/>
    </source>
</evidence>
<proteinExistence type="predicted"/>
<feature type="region of interest" description="Disordered" evidence="4">
    <location>
        <begin position="1"/>
        <end position="22"/>
    </location>
</feature>
<organism evidence="6 7">
    <name type="scientific">Roseovarius tolerans</name>
    <dbReference type="NCBI Taxonomy" id="74031"/>
    <lineage>
        <taxon>Bacteria</taxon>
        <taxon>Pseudomonadati</taxon>
        <taxon>Pseudomonadota</taxon>
        <taxon>Alphaproteobacteria</taxon>
        <taxon>Rhodobacterales</taxon>
        <taxon>Roseobacteraceae</taxon>
        <taxon>Roseovarius</taxon>
    </lineage>
</organism>
<sequence length="191" mass="21043">MFGKAAHHNRPPDTGGPASPDPIEDQLNRDIIAFLEEDGRTSFSVIAQALNVSEGTVRNRVARLKASGALRIVAVVDPAATEYHTSAMLNLRMAPGCSPAKVAERLDPHSCVVYILWVAGRCDLVVEVVVEDQAQFLTFLETHIHQAADIAHAEVMPGLRNFKNQFLLKRGHPETSEHPRQGRTQNLRNPE</sequence>
<evidence type="ECO:0000313" key="7">
    <source>
        <dbReference type="Proteomes" id="UP000182160"/>
    </source>
</evidence>
<dbReference type="GO" id="GO:0005829">
    <property type="term" value="C:cytosol"/>
    <property type="evidence" value="ECO:0007669"/>
    <property type="project" value="TreeGrafter"/>
</dbReference>
<dbReference type="InterPro" id="IPR036388">
    <property type="entry name" value="WH-like_DNA-bd_sf"/>
</dbReference>
<dbReference type="PROSITE" id="PS50956">
    <property type="entry name" value="HTH_ASNC_2"/>
    <property type="match status" value="1"/>
</dbReference>
<keyword evidence="3" id="KW-0804">Transcription</keyword>
<dbReference type="Gene3D" id="1.10.10.10">
    <property type="entry name" value="Winged helix-like DNA-binding domain superfamily/Winged helix DNA-binding domain"/>
    <property type="match status" value="1"/>
</dbReference>
<dbReference type="InterPro" id="IPR036390">
    <property type="entry name" value="WH_DNA-bd_sf"/>
</dbReference>
<keyword evidence="2" id="KW-0238">DNA-binding</keyword>
<dbReference type="PANTHER" id="PTHR30154">
    <property type="entry name" value="LEUCINE-RESPONSIVE REGULATORY PROTEIN"/>
    <property type="match status" value="1"/>
</dbReference>
<dbReference type="InterPro" id="IPR000485">
    <property type="entry name" value="AsnC-type_HTH_dom"/>
</dbReference>
<dbReference type="GO" id="GO:0043565">
    <property type="term" value="F:sequence-specific DNA binding"/>
    <property type="evidence" value="ECO:0007669"/>
    <property type="project" value="InterPro"/>
</dbReference>
<dbReference type="Proteomes" id="UP000182160">
    <property type="component" value="Unassembled WGS sequence"/>
</dbReference>
<dbReference type="InterPro" id="IPR011008">
    <property type="entry name" value="Dimeric_a/b-barrel"/>
</dbReference>
<dbReference type="PANTHER" id="PTHR30154:SF34">
    <property type="entry name" value="TRANSCRIPTIONAL REGULATOR AZLB"/>
    <property type="match status" value="1"/>
</dbReference>